<evidence type="ECO:0000313" key="2">
    <source>
        <dbReference type="Proteomes" id="UP001139981"/>
    </source>
</evidence>
<evidence type="ECO:0000313" key="1">
    <source>
        <dbReference type="EMBL" id="KAJ2880276.1"/>
    </source>
</evidence>
<protein>
    <submittedName>
        <fullName evidence="1">Uncharacterized protein</fullName>
    </submittedName>
</protein>
<gene>
    <name evidence="1" type="ORF">IWW38_005977</name>
</gene>
<sequence length="295" mass="32211">MPHPPASKSRCPAPDSSMCPQSICALSRPQFWIRVSSIAYVGGDGNSVFGEPCNVNFRDAVFFKLERLCATVPSPSSVVTAPLSAKRVASTDTSVSAAAVVEQPLKRKKSSSANNAPTCPRSNAPHTSRRTSTRAIALPALGDVPFIDDMKSAWECQSLWSILAIQQASIPLMPIHGLSKSQPQPTSTTNATYRTGQDRTLQLLTPKGKETEKEDTLNGLLVPATSGTMDSFEIMDRLYGDSRMFIKHHTDMYDDDDDDDEEVGGSDRNQNTVIMPSAYWDQPIPFAFTPSQHNF</sequence>
<name>A0ACC1LUC2_9FUNG</name>
<keyword evidence="2" id="KW-1185">Reference proteome</keyword>
<dbReference type="Proteomes" id="UP001139981">
    <property type="component" value="Unassembled WGS sequence"/>
</dbReference>
<reference evidence="1" key="1">
    <citation type="submission" date="2022-07" db="EMBL/GenBank/DDBJ databases">
        <title>Phylogenomic reconstructions and comparative analyses of Kickxellomycotina fungi.</title>
        <authorList>
            <person name="Reynolds N.K."/>
            <person name="Stajich J.E."/>
            <person name="Barry K."/>
            <person name="Grigoriev I.V."/>
            <person name="Crous P."/>
            <person name="Smith M.E."/>
        </authorList>
    </citation>
    <scope>NUCLEOTIDE SEQUENCE</scope>
    <source>
        <strain evidence="1">CBS 190363</strain>
    </source>
</reference>
<accession>A0ACC1LUC2</accession>
<comment type="caution">
    <text evidence="1">The sequence shown here is derived from an EMBL/GenBank/DDBJ whole genome shotgun (WGS) entry which is preliminary data.</text>
</comment>
<organism evidence="1 2">
    <name type="scientific">Coemansia aciculifera</name>
    <dbReference type="NCBI Taxonomy" id="417176"/>
    <lineage>
        <taxon>Eukaryota</taxon>
        <taxon>Fungi</taxon>
        <taxon>Fungi incertae sedis</taxon>
        <taxon>Zoopagomycota</taxon>
        <taxon>Kickxellomycotina</taxon>
        <taxon>Kickxellomycetes</taxon>
        <taxon>Kickxellales</taxon>
        <taxon>Kickxellaceae</taxon>
        <taxon>Coemansia</taxon>
    </lineage>
</organism>
<dbReference type="EMBL" id="JANBVB010003142">
    <property type="protein sequence ID" value="KAJ2880276.1"/>
    <property type="molecule type" value="Genomic_DNA"/>
</dbReference>
<proteinExistence type="predicted"/>